<organism evidence="1 2">
    <name type="scientific">Pseudomonas luteola</name>
    <dbReference type="NCBI Taxonomy" id="47886"/>
    <lineage>
        <taxon>Bacteria</taxon>
        <taxon>Pseudomonadati</taxon>
        <taxon>Pseudomonadota</taxon>
        <taxon>Gammaproteobacteria</taxon>
        <taxon>Pseudomonadales</taxon>
        <taxon>Pseudomonadaceae</taxon>
        <taxon>Pseudomonas</taxon>
    </lineage>
</organism>
<proteinExistence type="predicted"/>
<evidence type="ECO:0000313" key="2">
    <source>
        <dbReference type="Proteomes" id="UP000250443"/>
    </source>
</evidence>
<name>A0A2X2C9S4_PSELU</name>
<dbReference type="EMBL" id="UAUF01000010">
    <property type="protein sequence ID" value="SPZ05312.1"/>
    <property type="molecule type" value="Genomic_DNA"/>
</dbReference>
<accession>A0A2X2C9S4</accession>
<dbReference type="AlphaFoldDB" id="A0A2X2C9S4"/>
<gene>
    <name evidence="1" type="ORF">NCTC11842_01732</name>
</gene>
<reference evidence="1 2" key="1">
    <citation type="submission" date="2018-06" db="EMBL/GenBank/DDBJ databases">
        <authorList>
            <consortium name="Pathogen Informatics"/>
            <person name="Doyle S."/>
        </authorList>
    </citation>
    <scope>NUCLEOTIDE SEQUENCE [LARGE SCALE GENOMIC DNA]</scope>
    <source>
        <strain evidence="1 2">NCTC11842</strain>
    </source>
</reference>
<dbReference type="RefSeq" id="WP_112297740.1">
    <property type="nucleotide sequence ID" value="NZ_DALZQD010000025.1"/>
</dbReference>
<evidence type="ECO:0000313" key="1">
    <source>
        <dbReference type="EMBL" id="SPZ05312.1"/>
    </source>
</evidence>
<dbReference type="Proteomes" id="UP000250443">
    <property type="component" value="Unassembled WGS sequence"/>
</dbReference>
<protein>
    <submittedName>
        <fullName evidence="1">Uncharacterized protein</fullName>
    </submittedName>
</protein>
<sequence>MSKFQFFLILGLALIGIGSLKIYKDSKVVYLSKEDTYFLNMAENSLSSHAGAISRNRNLHFSWVNKPIEESLNRLEAQYRKEKVIFDKIYSDLHQSHRSTAEIERTNRDKERFVSLVNDKEAFRSVINLAIEDYDLYSLITSESFAKSGKNPELMQFVESIQNDLRAGYYQLAEKKLSALHKEIKAVFLR</sequence>